<keyword evidence="3" id="KW-1185">Reference proteome</keyword>
<dbReference type="PROSITE" id="PS00211">
    <property type="entry name" value="ABC_TRANSPORTER_1"/>
    <property type="match status" value="1"/>
</dbReference>
<protein>
    <submittedName>
        <fullName evidence="2">ATP-binding cassette domain-containing protein</fullName>
    </submittedName>
</protein>
<dbReference type="InterPro" id="IPR027417">
    <property type="entry name" value="P-loop_NTPase"/>
</dbReference>
<accession>A0ABR9NEJ4</accession>
<feature type="non-terminal residue" evidence="2">
    <location>
        <position position="1"/>
    </location>
</feature>
<keyword evidence="2" id="KW-0547">Nucleotide-binding</keyword>
<dbReference type="Gene3D" id="3.40.50.300">
    <property type="entry name" value="P-loop containing nucleotide triphosphate hydrolases"/>
    <property type="match status" value="1"/>
</dbReference>
<dbReference type="InterPro" id="IPR003439">
    <property type="entry name" value="ABC_transporter-like_ATP-bd"/>
</dbReference>
<dbReference type="Pfam" id="PF00005">
    <property type="entry name" value="ABC_tran"/>
    <property type="match status" value="1"/>
</dbReference>
<gene>
    <name evidence="2" type="ORF">ILQ21_13330</name>
</gene>
<dbReference type="SUPFAM" id="SSF52540">
    <property type="entry name" value="P-loop containing nucleoside triphosphate hydrolases"/>
    <property type="match status" value="1"/>
</dbReference>
<name>A0ABR9NEJ4_9STAP</name>
<dbReference type="RefSeq" id="WP_192831263.1">
    <property type="nucleotide sequence ID" value="NZ_JADAMT010000048.1"/>
</dbReference>
<dbReference type="PANTHER" id="PTHR24221">
    <property type="entry name" value="ATP-BINDING CASSETTE SUB-FAMILY B"/>
    <property type="match status" value="1"/>
</dbReference>
<dbReference type="InterPro" id="IPR039421">
    <property type="entry name" value="Type_1_exporter"/>
</dbReference>
<evidence type="ECO:0000313" key="3">
    <source>
        <dbReference type="Proteomes" id="UP000596960"/>
    </source>
</evidence>
<dbReference type="EMBL" id="JADAMT010000048">
    <property type="protein sequence ID" value="MBE2130006.1"/>
    <property type="molecule type" value="Genomic_DNA"/>
</dbReference>
<comment type="caution">
    <text evidence="2">The sequence shown here is derived from an EMBL/GenBank/DDBJ whole genome shotgun (WGS) entry which is preliminary data.</text>
</comment>
<proteinExistence type="predicted"/>
<dbReference type="PANTHER" id="PTHR24221:SF654">
    <property type="entry name" value="ATP-BINDING CASSETTE SUB-FAMILY B MEMBER 6"/>
    <property type="match status" value="1"/>
</dbReference>
<evidence type="ECO:0000259" key="1">
    <source>
        <dbReference type="PROSITE" id="PS50893"/>
    </source>
</evidence>
<feature type="domain" description="ABC transporter" evidence="1">
    <location>
        <begin position="1"/>
        <end position="163"/>
    </location>
</feature>
<evidence type="ECO:0000313" key="2">
    <source>
        <dbReference type="EMBL" id="MBE2130006.1"/>
    </source>
</evidence>
<reference evidence="2 3" key="1">
    <citation type="submission" date="2020-10" db="EMBL/GenBank/DDBJ databases">
        <title>Phenotypic and genomic profiling of Staphylococcus argenteus in Canada and the United States and recommendations for clinical result reporting.</title>
        <authorList>
            <person name="Eshaghi A."/>
            <person name="Bommersbach C."/>
            <person name="Zitterman S."/>
            <person name="Burnham C.-A.D."/>
            <person name="Patel R."/>
            <person name="Schuetz A.N."/>
            <person name="Patel S.N."/>
            <person name="Kus J.V."/>
        </authorList>
    </citation>
    <scope>NUCLEOTIDE SEQUENCE [LARGE SCALE GENOMIC DNA]</scope>
    <source>
        <strain evidence="2 3">DSM 28300</strain>
    </source>
</reference>
<keyword evidence="2" id="KW-0067">ATP-binding</keyword>
<dbReference type="InterPro" id="IPR017871">
    <property type="entry name" value="ABC_transporter-like_CS"/>
</dbReference>
<sequence>YDVKKILDDVSFQIPQGQVSAFVGPSGSGKSTIFNLIERMYEIESGDIKYGLESVYDIPLSKWRRKIGYVMQSNSMMSGTIRDNILYGINRHVTDEELINYAKLANCHDFIMQFDEGYDTLVGERGLKLSGGQRQRIDIARSFVKNPDILLLDEATANLDSES</sequence>
<feature type="non-terminal residue" evidence="2">
    <location>
        <position position="163"/>
    </location>
</feature>
<organism evidence="2 3">
    <name type="scientific">Staphylococcus schweitzeri</name>
    <dbReference type="NCBI Taxonomy" id="1654388"/>
    <lineage>
        <taxon>Bacteria</taxon>
        <taxon>Bacillati</taxon>
        <taxon>Bacillota</taxon>
        <taxon>Bacilli</taxon>
        <taxon>Bacillales</taxon>
        <taxon>Staphylococcaceae</taxon>
        <taxon>Staphylococcus</taxon>
    </lineage>
</organism>
<dbReference type="Proteomes" id="UP000596960">
    <property type="component" value="Unassembled WGS sequence"/>
</dbReference>
<dbReference type="PROSITE" id="PS50893">
    <property type="entry name" value="ABC_TRANSPORTER_2"/>
    <property type="match status" value="1"/>
</dbReference>
<dbReference type="GO" id="GO:0005524">
    <property type="term" value="F:ATP binding"/>
    <property type="evidence" value="ECO:0007669"/>
    <property type="project" value="UniProtKB-KW"/>
</dbReference>